<dbReference type="EMBL" id="MT809205">
    <property type="protein sequence ID" value="QOK36437.1"/>
    <property type="molecule type" value="Genomic_RNA"/>
</dbReference>
<organism evidence="1">
    <name type="scientific">Olive leaf yellowing-associated virus</name>
    <dbReference type="NCBI Taxonomy" id="82791"/>
    <lineage>
        <taxon>Viruses</taxon>
        <taxon>Riboviria</taxon>
        <taxon>Orthornavirae</taxon>
        <taxon>Kitrinoviricota</taxon>
        <taxon>Alsuviricetes</taxon>
        <taxon>Martellivirales</taxon>
        <taxon>Closteroviridae</taxon>
        <taxon>Olivavirus</taxon>
        <taxon>Olivavirus flavioleae</taxon>
    </lineage>
</organism>
<evidence type="ECO:0000313" key="1">
    <source>
        <dbReference type="EMBL" id="QOK36437.1"/>
    </source>
</evidence>
<protein>
    <submittedName>
        <fullName evidence="1">p17</fullName>
    </submittedName>
</protein>
<proteinExistence type="predicted"/>
<reference evidence="1" key="1">
    <citation type="journal article" date="2020" name="Plants (Basel)">
        <title>Molecular Characterization of the Complete Coding Sequence of Olive Leaf Yellowing-Associated Virus.</title>
        <authorList>
            <person name="Ruiz-Garcia A.B."/>
            <person name="Candresse T."/>
            <person name="Canales C."/>
            <person name="Moran F."/>
            <person name="Machado de Oliveira C."/>
            <person name="Bertolini E."/>
            <person name="Olmos A."/>
        </authorList>
    </citation>
    <scope>NUCLEOTIDE SEQUENCE</scope>
    <source>
        <strain evidence="1">CS1</strain>
    </source>
</reference>
<name>A0A7L9K427_9CLOS</name>
<accession>A0A7L9K427</accession>
<sequence>MGDKNYLEIFSTYKGQFSFINSIEKSGVYCMLIDNGIIVIPIRSKRVYKAQYFSIEDYRAAIDYITDRSYIIEDVALDDNPLRTMLSDEDFPTDLSTLQIATPSTMYIIKHKNKGVVTFVTKLLAFNEISDFINQYFNDLSVIYSVLDLRRLTVGTTFT</sequence>